<accession>A0A7X1B1J2</accession>
<dbReference type="Proteomes" id="UP000525652">
    <property type="component" value="Unassembled WGS sequence"/>
</dbReference>
<dbReference type="EMBL" id="JACHVA010000136">
    <property type="protein sequence ID" value="MBC2603926.1"/>
    <property type="molecule type" value="Genomic_DNA"/>
</dbReference>
<protein>
    <recommendedName>
        <fullName evidence="3">SCP2 domain-containing protein</fullName>
    </recommendedName>
</protein>
<reference evidence="1 2" key="1">
    <citation type="submission" date="2020-07" db="EMBL/GenBank/DDBJ databases">
        <authorList>
            <person name="Feng X."/>
        </authorList>
    </citation>
    <scope>NUCLEOTIDE SEQUENCE [LARGE SCALE GENOMIC DNA]</scope>
    <source>
        <strain evidence="1 2">JCM14086</strain>
    </source>
</reference>
<gene>
    <name evidence="1" type="ORF">H5P30_19270</name>
</gene>
<name>A0A7X1B1J2_9BACT</name>
<dbReference type="RefSeq" id="WP_185694544.1">
    <property type="nucleotide sequence ID" value="NZ_JACHVA010000136.1"/>
</dbReference>
<evidence type="ECO:0008006" key="3">
    <source>
        <dbReference type="Google" id="ProtNLM"/>
    </source>
</evidence>
<keyword evidence="2" id="KW-1185">Reference proteome</keyword>
<organism evidence="1 2">
    <name type="scientific">Puniceicoccus vermicola</name>
    <dbReference type="NCBI Taxonomy" id="388746"/>
    <lineage>
        <taxon>Bacteria</taxon>
        <taxon>Pseudomonadati</taxon>
        <taxon>Verrucomicrobiota</taxon>
        <taxon>Opitutia</taxon>
        <taxon>Puniceicoccales</taxon>
        <taxon>Puniceicoccaceae</taxon>
        <taxon>Puniceicoccus</taxon>
    </lineage>
</organism>
<evidence type="ECO:0000313" key="2">
    <source>
        <dbReference type="Proteomes" id="UP000525652"/>
    </source>
</evidence>
<dbReference type="AlphaFoldDB" id="A0A7X1B1J2"/>
<evidence type="ECO:0000313" key="1">
    <source>
        <dbReference type="EMBL" id="MBC2603926.1"/>
    </source>
</evidence>
<comment type="caution">
    <text evidence="1">The sequence shown here is derived from an EMBL/GenBank/DDBJ whole genome shotgun (WGS) entry which is preliminary data.</text>
</comment>
<proteinExistence type="predicted"/>
<sequence>MINEPPVPLPSVCAGLFFRGVLPAFEDYLKFDPGAQKILGKTQGEVLFSNEEGASACLRFEEGGVRWSDVAEGKPKIHLNLGSEANTVRFIRGGLAIPRLRKGYTHPWMLSKLLRLFLRFQTYLKPSSKDLQDPEFRVLHVRLALAVALFSLAEIGREDAWARHMLESCPNGKVSFQVDGEDLTATIEKTDSGLHPRRGGKDETASDAVVTFASSKVAMEILTQKSDSHAAVALGGIRVEGYIPLADGINHVLDRVSRYLPT</sequence>